<dbReference type="Proteomes" id="UP001556040">
    <property type="component" value="Unassembled WGS sequence"/>
</dbReference>
<protein>
    <submittedName>
        <fullName evidence="2">Efflux RND transporter permease subunit</fullName>
    </submittedName>
</protein>
<feature type="transmembrane region" description="Helical" evidence="1">
    <location>
        <begin position="55"/>
        <end position="83"/>
    </location>
</feature>
<dbReference type="Gene3D" id="1.20.1640.10">
    <property type="entry name" value="Multidrug efflux transporter AcrB transmembrane domain"/>
    <property type="match status" value="1"/>
</dbReference>
<organism evidence="2 3">
    <name type="scientific">Jeotgalibacillus marinus</name>
    <dbReference type="NCBI Taxonomy" id="86667"/>
    <lineage>
        <taxon>Bacteria</taxon>
        <taxon>Bacillati</taxon>
        <taxon>Bacillota</taxon>
        <taxon>Bacilli</taxon>
        <taxon>Bacillales</taxon>
        <taxon>Caryophanaceae</taxon>
        <taxon>Jeotgalibacillus</taxon>
    </lineage>
</organism>
<accession>A0ABV3Q7T7</accession>
<keyword evidence="3" id="KW-1185">Reference proteome</keyword>
<dbReference type="InterPro" id="IPR001036">
    <property type="entry name" value="Acrflvin-R"/>
</dbReference>
<dbReference type="Pfam" id="PF00873">
    <property type="entry name" value="ACR_tran"/>
    <property type="match status" value="1"/>
</dbReference>
<gene>
    <name evidence="2" type="ORF">AB1471_16760</name>
</gene>
<evidence type="ECO:0000313" key="3">
    <source>
        <dbReference type="Proteomes" id="UP001556040"/>
    </source>
</evidence>
<evidence type="ECO:0000313" key="2">
    <source>
        <dbReference type="EMBL" id="MEW9503417.1"/>
    </source>
</evidence>
<reference evidence="2 3" key="1">
    <citation type="journal article" date="1979" name="Int. J. Syst. Evol. Microbiol.">
        <title>Bacillus globisporus subsp. marinus subsp. nov.</title>
        <authorList>
            <person name="Liu H."/>
        </authorList>
    </citation>
    <scope>NUCLEOTIDE SEQUENCE [LARGE SCALE GENOMIC DNA]</scope>
    <source>
        <strain evidence="2 3">DSM 1297</strain>
    </source>
</reference>
<keyword evidence="1" id="KW-1133">Transmembrane helix</keyword>
<dbReference type="PANTHER" id="PTHR32063:SF0">
    <property type="entry name" value="SWARMING MOTILITY PROTEIN SWRC"/>
    <property type="match status" value="1"/>
</dbReference>
<feature type="transmembrane region" description="Helical" evidence="1">
    <location>
        <begin position="29"/>
        <end position="49"/>
    </location>
</feature>
<keyword evidence="1" id="KW-0812">Transmembrane</keyword>
<name>A0ABV3Q7T7_9BACL</name>
<dbReference type="PANTHER" id="PTHR32063">
    <property type="match status" value="1"/>
</dbReference>
<sequence>MDRTKQLRNEGYNTEESLVEAGKNRMRPIFMTTLTTAGAMLPLALASGASGDYQAPLAIVIISGLLFATMITLVLIPAVYMLFSDIGRGFKRIFTRKKSQKKK</sequence>
<comment type="caution">
    <text evidence="2">The sequence shown here is derived from an EMBL/GenBank/DDBJ whole genome shotgun (WGS) entry which is preliminary data.</text>
</comment>
<dbReference type="EMBL" id="JBFMIA010000051">
    <property type="protein sequence ID" value="MEW9503417.1"/>
    <property type="molecule type" value="Genomic_DNA"/>
</dbReference>
<keyword evidence="1" id="KW-0472">Membrane</keyword>
<evidence type="ECO:0000256" key="1">
    <source>
        <dbReference type="SAM" id="Phobius"/>
    </source>
</evidence>
<dbReference type="RefSeq" id="WP_367780902.1">
    <property type="nucleotide sequence ID" value="NZ_JBFMIA010000051.1"/>
</dbReference>
<proteinExistence type="predicted"/>
<dbReference type="SUPFAM" id="SSF82866">
    <property type="entry name" value="Multidrug efflux transporter AcrB transmembrane domain"/>
    <property type="match status" value="1"/>
</dbReference>